<feature type="transmembrane region" description="Helical" evidence="1">
    <location>
        <begin position="53"/>
        <end position="74"/>
    </location>
</feature>
<evidence type="ECO:0000256" key="1">
    <source>
        <dbReference type="SAM" id="Phobius"/>
    </source>
</evidence>
<feature type="transmembrane region" description="Helical" evidence="1">
    <location>
        <begin position="196"/>
        <end position="217"/>
    </location>
</feature>
<keyword evidence="1" id="KW-0812">Transmembrane</keyword>
<sequence>DGVIQMRKFTQRRALLFALFFIVIIALAAVYFAREDLYAMLSDLGKLGYLGVFLLSFIGATSVIIPIPYTVILLTISAPQFGFNPLLLAIVAGFGAAVGELVGYGLGYAGRRVMSKKYDRRFNAMLKIFNRFGMPAVFIFALTPLPDDLLFIPLGLMRYNLWKVFIPCVLGKFLMSLIITHVGVAAGAVFAEGGMIIAVATTILLVLVVVAMFRINWEKLVEKYLSQKG</sequence>
<dbReference type="InterPro" id="IPR032816">
    <property type="entry name" value="VTT_dom"/>
</dbReference>
<dbReference type="EMBL" id="BARV01004631">
    <property type="protein sequence ID" value="GAI05252.1"/>
    <property type="molecule type" value="Genomic_DNA"/>
</dbReference>
<feature type="transmembrane region" description="Helical" evidence="1">
    <location>
        <begin position="164"/>
        <end position="190"/>
    </location>
</feature>
<dbReference type="PANTHER" id="PTHR42709">
    <property type="entry name" value="ALKALINE PHOSPHATASE LIKE PROTEIN"/>
    <property type="match status" value="1"/>
</dbReference>
<dbReference type="Pfam" id="PF09335">
    <property type="entry name" value="VTT_dom"/>
    <property type="match status" value="1"/>
</dbReference>
<feature type="transmembrane region" description="Helical" evidence="1">
    <location>
        <begin position="128"/>
        <end position="152"/>
    </location>
</feature>
<evidence type="ECO:0000313" key="3">
    <source>
        <dbReference type="EMBL" id="GAI05252.1"/>
    </source>
</evidence>
<feature type="transmembrane region" description="Helical" evidence="1">
    <location>
        <begin position="14"/>
        <end position="33"/>
    </location>
</feature>
<accession>X1KDY5</accession>
<dbReference type="PANTHER" id="PTHR42709:SF10">
    <property type="entry name" value="SNARE ASSOCIATED GOLGI PROTEIN"/>
    <property type="match status" value="1"/>
</dbReference>
<name>X1KDY5_9ZZZZ</name>
<dbReference type="AlphaFoldDB" id="X1KDY5"/>
<gene>
    <name evidence="3" type="ORF">S06H3_10134</name>
</gene>
<evidence type="ECO:0000259" key="2">
    <source>
        <dbReference type="Pfam" id="PF09335"/>
    </source>
</evidence>
<dbReference type="InterPro" id="IPR051311">
    <property type="entry name" value="DedA_domain"/>
</dbReference>
<keyword evidence="1" id="KW-1133">Transmembrane helix</keyword>
<feature type="transmembrane region" description="Helical" evidence="1">
    <location>
        <begin position="86"/>
        <end position="108"/>
    </location>
</feature>
<keyword evidence="1" id="KW-0472">Membrane</keyword>
<reference evidence="3" key="1">
    <citation type="journal article" date="2014" name="Front. Microbiol.">
        <title>High frequency of phylogenetically diverse reductive dehalogenase-homologous genes in deep subseafloor sedimentary metagenomes.</title>
        <authorList>
            <person name="Kawai M."/>
            <person name="Futagami T."/>
            <person name="Toyoda A."/>
            <person name="Takaki Y."/>
            <person name="Nishi S."/>
            <person name="Hori S."/>
            <person name="Arai W."/>
            <person name="Tsubouchi T."/>
            <person name="Morono Y."/>
            <person name="Uchiyama I."/>
            <person name="Ito T."/>
            <person name="Fujiyama A."/>
            <person name="Inagaki F."/>
            <person name="Takami H."/>
        </authorList>
    </citation>
    <scope>NUCLEOTIDE SEQUENCE</scope>
    <source>
        <strain evidence="3">Expedition CK06-06</strain>
    </source>
</reference>
<feature type="domain" description="VTT" evidence="2">
    <location>
        <begin position="68"/>
        <end position="183"/>
    </location>
</feature>
<feature type="non-terminal residue" evidence="3">
    <location>
        <position position="1"/>
    </location>
</feature>
<dbReference type="GO" id="GO:0005886">
    <property type="term" value="C:plasma membrane"/>
    <property type="evidence" value="ECO:0007669"/>
    <property type="project" value="TreeGrafter"/>
</dbReference>
<protein>
    <recommendedName>
        <fullName evidence="2">VTT domain-containing protein</fullName>
    </recommendedName>
</protein>
<proteinExistence type="predicted"/>
<comment type="caution">
    <text evidence="3">The sequence shown here is derived from an EMBL/GenBank/DDBJ whole genome shotgun (WGS) entry which is preliminary data.</text>
</comment>
<organism evidence="3">
    <name type="scientific">marine sediment metagenome</name>
    <dbReference type="NCBI Taxonomy" id="412755"/>
    <lineage>
        <taxon>unclassified sequences</taxon>
        <taxon>metagenomes</taxon>
        <taxon>ecological metagenomes</taxon>
    </lineage>
</organism>